<feature type="chain" id="PRO_5034378695" evidence="2">
    <location>
        <begin position="20"/>
        <end position="160"/>
    </location>
</feature>
<feature type="transmembrane region" description="Helical" evidence="1">
    <location>
        <begin position="142"/>
        <end position="159"/>
    </location>
</feature>
<protein>
    <submittedName>
        <fullName evidence="3">Uncharacterized protein</fullName>
    </submittedName>
</protein>
<evidence type="ECO:0000256" key="1">
    <source>
        <dbReference type="SAM" id="Phobius"/>
    </source>
</evidence>
<sequence>MRFIFASTNLADFLSFTLCRCMIISATRETLNNCNLTPHRYTCLGNSLPSKYTLIDRLGPKVSFPSTTRLLFILLILSILYGPHSKSSCNSSSVYSSSTFCITTALDTKEKGIKQSKPSILRASLSTTVFAVSASLHLTTILFLPILLISSIIFPIFIFL</sequence>
<keyword evidence="1" id="KW-1133">Transmembrane helix</keyword>
<dbReference type="EMBL" id="HBUF01079374">
    <property type="protein sequence ID" value="CAG6632319.1"/>
    <property type="molecule type" value="Transcribed_RNA"/>
</dbReference>
<reference evidence="3" key="1">
    <citation type="submission" date="2021-05" db="EMBL/GenBank/DDBJ databases">
        <authorList>
            <person name="Alioto T."/>
            <person name="Alioto T."/>
            <person name="Gomez Garrido J."/>
        </authorList>
    </citation>
    <scope>NUCLEOTIDE SEQUENCE</scope>
</reference>
<dbReference type="AlphaFoldDB" id="A0A8D8QI24"/>
<proteinExistence type="predicted"/>
<organism evidence="3">
    <name type="scientific">Cacopsylla melanoneura</name>
    <dbReference type="NCBI Taxonomy" id="428564"/>
    <lineage>
        <taxon>Eukaryota</taxon>
        <taxon>Metazoa</taxon>
        <taxon>Ecdysozoa</taxon>
        <taxon>Arthropoda</taxon>
        <taxon>Hexapoda</taxon>
        <taxon>Insecta</taxon>
        <taxon>Pterygota</taxon>
        <taxon>Neoptera</taxon>
        <taxon>Paraneoptera</taxon>
        <taxon>Hemiptera</taxon>
        <taxon>Sternorrhyncha</taxon>
        <taxon>Psylloidea</taxon>
        <taxon>Psyllidae</taxon>
        <taxon>Psyllinae</taxon>
        <taxon>Cacopsylla</taxon>
    </lineage>
</organism>
<accession>A0A8D8QI24</accession>
<name>A0A8D8QI24_9HEMI</name>
<evidence type="ECO:0000313" key="3">
    <source>
        <dbReference type="EMBL" id="CAG6632319.1"/>
    </source>
</evidence>
<keyword evidence="2" id="KW-0732">Signal</keyword>
<feature type="signal peptide" evidence="2">
    <location>
        <begin position="1"/>
        <end position="19"/>
    </location>
</feature>
<evidence type="ECO:0000256" key="2">
    <source>
        <dbReference type="SAM" id="SignalP"/>
    </source>
</evidence>
<keyword evidence="1" id="KW-0812">Transmembrane</keyword>
<keyword evidence="1" id="KW-0472">Membrane</keyword>